<dbReference type="AlphaFoldDB" id="A0A1Y3PMB6"/>
<name>A0A1Y3PMB6_9BACI</name>
<dbReference type="Proteomes" id="UP000196475">
    <property type="component" value="Unassembled WGS sequence"/>
</dbReference>
<evidence type="ECO:0000313" key="1">
    <source>
        <dbReference type="EMBL" id="OUM88535.1"/>
    </source>
</evidence>
<accession>A0A1Y3PMB6</accession>
<reference evidence="2" key="1">
    <citation type="submission" date="2016-06" db="EMBL/GenBank/DDBJ databases">
        <authorList>
            <person name="Nascimento L."/>
            <person name="Pereira R.V."/>
            <person name="Martins L.F."/>
            <person name="Quaggio R.B."/>
            <person name="Silva A.M."/>
            <person name="Setubal J.C."/>
        </authorList>
    </citation>
    <scope>NUCLEOTIDE SEQUENCE [LARGE SCALE GENOMIC DNA]</scope>
</reference>
<dbReference type="EMBL" id="LZRT01000060">
    <property type="protein sequence ID" value="OUM88535.1"/>
    <property type="molecule type" value="Genomic_DNA"/>
</dbReference>
<gene>
    <name evidence="1" type="ORF">BAA01_05410</name>
</gene>
<organism evidence="1 2">
    <name type="scientific">Bacillus thermozeamaize</name>
    <dbReference type="NCBI Taxonomy" id="230954"/>
    <lineage>
        <taxon>Bacteria</taxon>
        <taxon>Bacillati</taxon>
        <taxon>Bacillota</taxon>
        <taxon>Bacilli</taxon>
        <taxon>Bacillales</taxon>
        <taxon>Bacillaceae</taxon>
        <taxon>Bacillus</taxon>
    </lineage>
</organism>
<sequence>MTVEFVFAFQGDEQAAERFLQEHGAGTGLRLSGQAGLWRLREGLEQSAYAADVWSQLRLFGETEWLAPEKLWEALVSQDVGAQQVFQWLGVKTLQQLPAAARLPYDRYPPVSLSLEVDPQVSLKEVMRVWQEHPLFVQGTGWMMLRPWGRGHGLIVEAHPFAPEADAEVFFIQIRDLARMVPLRTDRWGFRSVRAWLPLSACHALMRQIRTAS</sequence>
<evidence type="ECO:0000313" key="2">
    <source>
        <dbReference type="Proteomes" id="UP000196475"/>
    </source>
</evidence>
<protein>
    <submittedName>
        <fullName evidence="1">Uncharacterized protein</fullName>
    </submittedName>
</protein>
<comment type="caution">
    <text evidence="1">The sequence shown here is derived from an EMBL/GenBank/DDBJ whole genome shotgun (WGS) entry which is preliminary data.</text>
</comment>
<proteinExistence type="predicted"/>